<evidence type="ECO:0000313" key="2">
    <source>
        <dbReference type="Proteomes" id="UP001143981"/>
    </source>
</evidence>
<name>A0A9W7YA30_9FUNG</name>
<feature type="non-terminal residue" evidence="1">
    <location>
        <position position="59"/>
    </location>
</feature>
<proteinExistence type="predicted"/>
<feature type="non-terminal residue" evidence="1">
    <location>
        <position position="1"/>
    </location>
</feature>
<dbReference type="Proteomes" id="UP001143981">
    <property type="component" value="Unassembled WGS sequence"/>
</dbReference>
<accession>A0A9W7YA30</accession>
<reference evidence="1" key="1">
    <citation type="submission" date="2022-07" db="EMBL/GenBank/DDBJ databases">
        <title>Phylogenomic reconstructions and comparative analyses of Kickxellomycotina fungi.</title>
        <authorList>
            <person name="Reynolds N.K."/>
            <person name="Stajich J.E."/>
            <person name="Barry K."/>
            <person name="Grigoriev I.V."/>
            <person name="Crous P."/>
            <person name="Smith M.E."/>
        </authorList>
    </citation>
    <scope>NUCLEOTIDE SEQUENCE</scope>
    <source>
        <strain evidence="1">BCRC 34381</strain>
    </source>
</reference>
<protein>
    <submittedName>
        <fullName evidence="1">Uncharacterized protein</fullName>
    </submittedName>
</protein>
<comment type="caution">
    <text evidence="1">The sequence shown here is derived from an EMBL/GenBank/DDBJ whole genome shotgun (WGS) entry which is preliminary data.</text>
</comment>
<keyword evidence="2" id="KW-1185">Reference proteome</keyword>
<gene>
    <name evidence="1" type="ORF">LPJ61_004931</name>
</gene>
<organism evidence="1 2">
    <name type="scientific">Coemansia biformis</name>
    <dbReference type="NCBI Taxonomy" id="1286918"/>
    <lineage>
        <taxon>Eukaryota</taxon>
        <taxon>Fungi</taxon>
        <taxon>Fungi incertae sedis</taxon>
        <taxon>Zoopagomycota</taxon>
        <taxon>Kickxellomycotina</taxon>
        <taxon>Kickxellomycetes</taxon>
        <taxon>Kickxellales</taxon>
        <taxon>Kickxellaceae</taxon>
        <taxon>Coemansia</taxon>
    </lineage>
</organism>
<dbReference type="EMBL" id="JANBOI010001347">
    <property type="protein sequence ID" value="KAJ1726833.1"/>
    <property type="molecule type" value="Genomic_DNA"/>
</dbReference>
<evidence type="ECO:0000313" key="1">
    <source>
        <dbReference type="EMBL" id="KAJ1726833.1"/>
    </source>
</evidence>
<dbReference type="AlphaFoldDB" id="A0A9W7YA30"/>
<sequence>FMLTDMPDIVNDDPLSDEVIRDYLDAYCKHAPSIRFLELALMGFVGARRMAESTVLLAA</sequence>